<feature type="region of interest" description="Disordered" evidence="7">
    <location>
        <begin position="1"/>
        <end position="69"/>
    </location>
</feature>
<dbReference type="PROSITE" id="PS01359">
    <property type="entry name" value="ZF_PHD_1"/>
    <property type="match status" value="1"/>
</dbReference>
<dbReference type="SUPFAM" id="SSF57903">
    <property type="entry name" value="FYVE/PHD zinc finger"/>
    <property type="match status" value="2"/>
</dbReference>
<feature type="compositionally biased region" description="Basic residues" evidence="7">
    <location>
        <begin position="56"/>
        <end position="65"/>
    </location>
</feature>
<dbReference type="InterPro" id="IPR013083">
    <property type="entry name" value="Znf_RING/FYVE/PHD"/>
</dbReference>
<feature type="compositionally biased region" description="Basic residues" evidence="7">
    <location>
        <begin position="1376"/>
        <end position="1392"/>
    </location>
</feature>
<dbReference type="PROSITE" id="PS50827">
    <property type="entry name" value="DDT"/>
    <property type="match status" value="1"/>
</dbReference>
<dbReference type="Pfam" id="PF21743">
    <property type="entry name" value="PTM_DIR17_Tudor"/>
    <property type="match status" value="1"/>
</dbReference>
<dbReference type="PANTHER" id="PTHR46508">
    <property type="entry name" value="PHD FINGER FAMILY PROTEIN"/>
    <property type="match status" value="1"/>
</dbReference>
<comment type="subcellular location">
    <subcellularLocation>
        <location evidence="1">Nucleus</location>
    </subcellularLocation>
</comment>
<feature type="domain" description="DDT" evidence="9">
    <location>
        <begin position="288"/>
        <end position="348"/>
    </location>
</feature>
<sequence>METPVVRSRGRPRKRKREEDSPNEENQGVVKEVVGGKNIGGNSGNGKEDVLNTGNSRRRGRPPKKRVVEMGGEAMVGRYVLKEFDESGVFLGKIVSYDSGLYRVDYEDGDCEDLDSEELREFVIGDERQRFVGELLERRKKLDEAIDKSGGKELNDELENGMMLKDEPEEGVDLKDEPKTVDDVDKVDVTQSNGRLDGEDAGNVLTDSRMIEVPTMSDFPCEDAKASDIDDNDDADKDDNCYPEDDGEDSSSDHCEYGQGWETRADTEIPAFPPPELPPSSGTIGVPEEYVSHLFSVHGFLRTFSVRLFLSPFTLDDLVGCLKCTTPNTLLDAIHVALLRALRGHIERLASEGSEVASKCLRSIDWCLLDNLTWPVYLIHYLMAMGNLNEPGWKGFYIDALEKDYCSLSTETKLTVLQILCDNALDTEEIRSEINTREESEVGVDSDGISSNLIDIGLRQVYPRFSKTSVDKDSDHLNLDSENRAVLSSKMAKGGDHNRDAVDVGEDGNGDECRLCGMEGMLICCDGCPSAYHSRCIGVNKLSIPDGEWFCPECTIGRIGPPINKGTLLRGAEVFGVDPYAQLFLGTCNHLLVLKVSLKASSLVRYYNRNDVPKVLSALSSSPYHSACYLEICQVMSKYWELPQVVVSPLTVNQASMVLANEFDPKLLPFQSHLSQENRNENHLYNVAYETYVSSVGESSRYDATGLGNELFIKSASDDITLSAQLLYDPRSMSYPTVSSGRQNPTSRTGKFSEQVELSRAAQGGLADQSTMAGIALMTSGYASSVVAGHSNGVCLPKSHKVQAREDRPRAAGRLSHKKKDTCSYMGSIFKPFAYINSYVHGAFAASAAANFAGLTSDENQASEVHASDPRKAMAANVSLQVKAFSSAAVRFFWPSTEKKLIEIPRERCSWCLHCKSTVMSKKACLLNQAALSATRAEMKFISSLRLEKIFEGSLYGIIAYTLYVEESFCGLIRGPFRSSGYREQWRKKVEQASTCCEMKSLLFDLERNLCSIALSSEWTNLVDTWMDESSVPQSAAIAAAGSVQKRVAGKRKKYLPTPEVTDDDPDDSNEFSWWRGGKLAELVFQRGTFPRRVLRKAARQGGSRTLPGIYYADGSDVPKRSRQFIWRAAVEVAKNASQLALQVRCLDQHLKWSDLVRTEQNPVDGKGPETEAFAFRNAHICDKKMLGNKIMYGIAFGHQKHLSSRLMKSIIEKEESEDGKVIYWLLEARIPLYLVKEYEEKAEKTDILPPVKPDRYSKQQMKQLKASRKDIFIYLALKRDDLHVFPCASCHKDVLLELAVTCNSCEGYCHNTCMLSSTELTNEDIKSRANCKQCTLQKSLSQSNNSVESPTSPLTMQGQDGHSGKKLVSSDSKSKKSKTSKSKSSKSKKPMTMHEGLKWKKKGSDDGIDFRLRNIILRGSADGLTLSPACHLCQKPYSPHLTYIRCCACENWFHAEAVKLDESKLSDLIGFKCCRCRRVKVPICPYADLTSKTEIRKLRIRGPKQETVETNSVSEAVSEDAESLPSTSMSLTGMEEDVFIDMADPLPFPPSQAGQMPDPKSEVDFEWPNFGPGPQKLQIRRQMKSEQDDDGLIFSDPTSAYARNFPNPEWNICNGGLEDGATLNYNNLNYETDYEPQTYFSFTELLETDGGNQLEGVDASSGVAWDDFPCEYSQDGFMEQFNANSFDDLMPKEAPTEPAVGFRCCEVCHVATPAPDRACQICGIQIHTHCSPQEDVSQGNSWICGQCRQWS</sequence>
<evidence type="ECO:0000256" key="1">
    <source>
        <dbReference type="ARBA" id="ARBA00004123"/>
    </source>
</evidence>
<dbReference type="GO" id="GO:0008270">
    <property type="term" value="F:zinc ion binding"/>
    <property type="evidence" value="ECO:0007669"/>
    <property type="project" value="UniProtKB-KW"/>
</dbReference>
<feature type="compositionally biased region" description="Acidic residues" evidence="7">
    <location>
        <begin position="229"/>
        <end position="250"/>
    </location>
</feature>
<dbReference type="PROSITE" id="PS50016">
    <property type="entry name" value="ZF_PHD_2"/>
    <property type="match status" value="1"/>
</dbReference>
<dbReference type="PANTHER" id="PTHR46508:SF1">
    <property type="entry name" value="PHD FINGER FAMILY PROTEIN"/>
    <property type="match status" value="1"/>
</dbReference>
<evidence type="ECO:0000256" key="2">
    <source>
        <dbReference type="ARBA" id="ARBA00022723"/>
    </source>
</evidence>
<keyword evidence="3 6" id="KW-0863">Zinc-finger</keyword>
<dbReference type="CDD" id="cd15532">
    <property type="entry name" value="PHD2_CHD_II"/>
    <property type="match status" value="1"/>
</dbReference>
<keyword evidence="4" id="KW-0862">Zinc</keyword>
<organism evidence="10 11">
    <name type="scientific">Saponaria officinalis</name>
    <name type="common">Common soapwort</name>
    <name type="synonym">Lychnis saponaria</name>
    <dbReference type="NCBI Taxonomy" id="3572"/>
    <lineage>
        <taxon>Eukaryota</taxon>
        <taxon>Viridiplantae</taxon>
        <taxon>Streptophyta</taxon>
        <taxon>Embryophyta</taxon>
        <taxon>Tracheophyta</taxon>
        <taxon>Spermatophyta</taxon>
        <taxon>Magnoliopsida</taxon>
        <taxon>eudicotyledons</taxon>
        <taxon>Gunneridae</taxon>
        <taxon>Pentapetalae</taxon>
        <taxon>Caryophyllales</taxon>
        <taxon>Caryophyllaceae</taxon>
        <taxon>Caryophylleae</taxon>
        <taxon>Saponaria</taxon>
    </lineage>
</organism>
<keyword evidence="11" id="KW-1185">Reference proteome</keyword>
<dbReference type="InterPro" id="IPR001965">
    <property type="entry name" value="Znf_PHD"/>
</dbReference>
<evidence type="ECO:0000256" key="7">
    <source>
        <dbReference type="SAM" id="MobiDB-lite"/>
    </source>
</evidence>
<protein>
    <submittedName>
        <fullName evidence="10">Uncharacterized protein</fullName>
    </submittedName>
</protein>
<feature type="compositionally biased region" description="Polar residues" evidence="7">
    <location>
        <begin position="735"/>
        <end position="752"/>
    </location>
</feature>
<dbReference type="SMART" id="SM00249">
    <property type="entry name" value="PHD"/>
    <property type="match status" value="4"/>
</dbReference>
<evidence type="ECO:0000256" key="6">
    <source>
        <dbReference type="PROSITE-ProRule" id="PRU00146"/>
    </source>
</evidence>
<feature type="compositionally biased region" description="Basic and acidic residues" evidence="7">
    <location>
        <begin position="172"/>
        <end position="188"/>
    </location>
</feature>
<evidence type="ECO:0000313" key="10">
    <source>
        <dbReference type="EMBL" id="KAK9665993.1"/>
    </source>
</evidence>
<dbReference type="Pfam" id="PF02791">
    <property type="entry name" value="DDT"/>
    <property type="match status" value="1"/>
</dbReference>
<feature type="region of interest" description="Disordered" evidence="7">
    <location>
        <begin position="735"/>
        <end position="755"/>
    </location>
</feature>
<feature type="domain" description="PHD-type" evidence="8">
    <location>
        <begin position="510"/>
        <end position="557"/>
    </location>
</feature>
<evidence type="ECO:0000256" key="3">
    <source>
        <dbReference type="ARBA" id="ARBA00022771"/>
    </source>
</evidence>
<dbReference type="EMBL" id="JBDFQZ010000014">
    <property type="protein sequence ID" value="KAK9665993.1"/>
    <property type="molecule type" value="Genomic_DNA"/>
</dbReference>
<evidence type="ECO:0000313" key="11">
    <source>
        <dbReference type="Proteomes" id="UP001443914"/>
    </source>
</evidence>
<dbReference type="InterPro" id="IPR028942">
    <property type="entry name" value="WHIM1_dom"/>
</dbReference>
<dbReference type="InterPro" id="IPR011011">
    <property type="entry name" value="Znf_FYVE_PHD"/>
</dbReference>
<dbReference type="InterPro" id="IPR047365">
    <property type="entry name" value="Tudor_AtPTM-like"/>
</dbReference>
<dbReference type="Pfam" id="PF15612">
    <property type="entry name" value="WHIM1"/>
    <property type="match status" value="1"/>
</dbReference>
<evidence type="ECO:0000259" key="9">
    <source>
        <dbReference type="PROSITE" id="PS50827"/>
    </source>
</evidence>
<comment type="caution">
    <text evidence="10">The sequence shown here is derived from an EMBL/GenBank/DDBJ whole genome shotgun (WGS) entry which is preliminary data.</text>
</comment>
<keyword evidence="2" id="KW-0479">Metal-binding</keyword>
<dbReference type="Pfam" id="PF24294">
    <property type="entry name" value="Chromo_PTM"/>
    <property type="match status" value="1"/>
</dbReference>
<dbReference type="InterPro" id="IPR019787">
    <property type="entry name" value="Znf_PHD-finger"/>
</dbReference>
<dbReference type="Gene3D" id="3.30.40.10">
    <property type="entry name" value="Zinc/RING finger domain, C3HC4 (zinc finger)"/>
    <property type="match status" value="2"/>
</dbReference>
<dbReference type="Pfam" id="PF00628">
    <property type="entry name" value="PHD"/>
    <property type="match status" value="1"/>
</dbReference>
<dbReference type="CDD" id="cd20401">
    <property type="entry name" value="Tudor_AtPTM-like"/>
    <property type="match status" value="1"/>
</dbReference>
<gene>
    <name evidence="10" type="ORF">RND81_14G151900</name>
</gene>
<dbReference type="InterPro" id="IPR018501">
    <property type="entry name" value="DDT_dom"/>
</dbReference>
<name>A0AAW1GSH8_SAPOF</name>
<reference evidence="10 11" key="1">
    <citation type="submission" date="2024-03" db="EMBL/GenBank/DDBJ databases">
        <title>WGS assembly of Saponaria officinalis var. Norfolk2.</title>
        <authorList>
            <person name="Jenkins J."/>
            <person name="Shu S."/>
            <person name="Grimwood J."/>
            <person name="Barry K."/>
            <person name="Goodstein D."/>
            <person name="Schmutz J."/>
            <person name="Leebens-Mack J."/>
            <person name="Osbourn A."/>
        </authorList>
    </citation>
    <scope>NUCLEOTIDE SEQUENCE [LARGE SCALE GENOMIC DNA]</scope>
    <source>
        <strain evidence="11">cv. Norfolk2</strain>
        <strain evidence="10">JIC</strain>
        <tissue evidence="10">Leaf</tissue>
    </source>
</reference>
<evidence type="ECO:0000256" key="5">
    <source>
        <dbReference type="ARBA" id="ARBA00023242"/>
    </source>
</evidence>
<evidence type="ECO:0000256" key="4">
    <source>
        <dbReference type="ARBA" id="ARBA00022833"/>
    </source>
</evidence>
<feature type="region of interest" description="Disordered" evidence="7">
    <location>
        <begin position="1506"/>
        <end position="1528"/>
    </location>
</feature>
<accession>A0AAW1GSH8</accession>
<dbReference type="EMBL" id="JBDFQZ010000014">
    <property type="protein sequence ID" value="KAK9665992.1"/>
    <property type="molecule type" value="Genomic_DNA"/>
</dbReference>
<feature type="region of interest" description="Disordered" evidence="7">
    <location>
        <begin position="151"/>
        <end position="258"/>
    </location>
</feature>
<feature type="region of interest" description="Disordered" evidence="7">
    <location>
        <begin position="1343"/>
        <end position="1399"/>
    </location>
</feature>
<dbReference type="GO" id="GO:0005634">
    <property type="term" value="C:nucleus"/>
    <property type="evidence" value="ECO:0007669"/>
    <property type="project" value="UniProtKB-SubCell"/>
</dbReference>
<keyword evidence="5" id="KW-0539">Nucleus</keyword>
<dbReference type="InterPro" id="IPR019786">
    <property type="entry name" value="Zinc_finger_PHD-type_CS"/>
</dbReference>
<evidence type="ECO:0000259" key="8">
    <source>
        <dbReference type="PROSITE" id="PS50016"/>
    </source>
</evidence>
<dbReference type="InterPro" id="IPR056618">
    <property type="entry name" value="Chromo_PTM"/>
</dbReference>
<dbReference type="GO" id="GO:0000785">
    <property type="term" value="C:chromatin"/>
    <property type="evidence" value="ECO:0007669"/>
    <property type="project" value="UniProtKB-ARBA"/>
</dbReference>
<proteinExistence type="predicted"/>
<dbReference type="SMART" id="SM00571">
    <property type="entry name" value="DDT"/>
    <property type="match status" value="1"/>
</dbReference>
<feature type="compositionally biased region" description="Polar residues" evidence="7">
    <location>
        <begin position="1343"/>
        <end position="1361"/>
    </location>
</feature>
<dbReference type="Proteomes" id="UP001443914">
    <property type="component" value="Unassembled WGS sequence"/>
</dbReference>